<dbReference type="GO" id="GO:0000750">
    <property type="term" value="P:pheromone-dependent signal transduction involved in conjugation with cellular fusion"/>
    <property type="evidence" value="ECO:0007669"/>
    <property type="project" value="InterPro"/>
</dbReference>
<evidence type="ECO:0000256" key="5">
    <source>
        <dbReference type="ARBA" id="ARBA00023136"/>
    </source>
</evidence>
<evidence type="ECO:0000313" key="13">
    <source>
        <dbReference type="Proteomes" id="UP001206595"/>
    </source>
</evidence>
<dbReference type="InterPro" id="IPR036284">
    <property type="entry name" value="GGL_sf"/>
</dbReference>
<dbReference type="GO" id="GO:0005834">
    <property type="term" value="C:heterotrimeric G-protein complex"/>
    <property type="evidence" value="ECO:0007669"/>
    <property type="project" value="TreeGrafter"/>
</dbReference>
<evidence type="ECO:0000313" key="12">
    <source>
        <dbReference type="EMBL" id="KAI8581382.1"/>
    </source>
</evidence>
<dbReference type="Proteomes" id="UP001206595">
    <property type="component" value="Unassembled WGS sequence"/>
</dbReference>
<dbReference type="Gene3D" id="4.10.260.10">
    <property type="entry name" value="Transducin (heterotrimeric G protein), gamma chain"/>
    <property type="match status" value="1"/>
</dbReference>
<evidence type="ECO:0000256" key="9">
    <source>
        <dbReference type="ARBA" id="ARBA00023289"/>
    </source>
</evidence>
<comment type="similarity">
    <text evidence="2">Belongs to the G protein gamma family.</text>
</comment>
<evidence type="ECO:0000256" key="8">
    <source>
        <dbReference type="ARBA" id="ARBA00023288"/>
    </source>
</evidence>
<dbReference type="AlphaFoldDB" id="A0AAD5EDM6"/>
<name>A0AAD5EDM6_UMBRA</name>
<dbReference type="InterPro" id="IPR041848">
    <property type="entry name" value="Ste18_fungal"/>
</dbReference>
<evidence type="ECO:0000256" key="6">
    <source>
        <dbReference type="ARBA" id="ARBA00023139"/>
    </source>
</evidence>
<dbReference type="Pfam" id="PF00631">
    <property type="entry name" value="G-gamma"/>
    <property type="match status" value="1"/>
</dbReference>
<proteinExistence type="inferred from homology"/>
<keyword evidence="9" id="KW-0636">Prenylation</keyword>
<dbReference type="SMART" id="SM01224">
    <property type="entry name" value="G_gamma"/>
    <property type="match status" value="1"/>
</dbReference>
<evidence type="ECO:0000256" key="7">
    <source>
        <dbReference type="ARBA" id="ARBA00023224"/>
    </source>
</evidence>
<keyword evidence="5 10" id="KW-0472">Membrane</keyword>
<dbReference type="PANTHER" id="PTHR28189">
    <property type="entry name" value="GUANINE NUCLEOTIDE-BINDING PROTEIN SUBUNIT GAMMA"/>
    <property type="match status" value="1"/>
</dbReference>
<sequence>MGGKAYISHESPSFFIYPLFTLVVLSLHSFFFPTSHYTMVLLQPKGAAEPKFTAGEKRLAKLQEQSDKLKQQLQMDCIPVSDASRDLINYCNNTKDAMLPSVWGREMETLWLEHQAAGCQCQIM</sequence>
<keyword evidence="4" id="KW-0488">Methylation</keyword>
<dbReference type="RefSeq" id="XP_051446386.1">
    <property type="nucleotide sequence ID" value="XM_051587653.1"/>
</dbReference>
<comment type="subcellular location">
    <subcellularLocation>
        <location evidence="1">Membrane</location>
    </subcellularLocation>
</comment>
<keyword evidence="10" id="KW-0812">Transmembrane</keyword>
<gene>
    <name evidence="12" type="ORF">K450DRAFT_232802</name>
</gene>
<dbReference type="PANTHER" id="PTHR28189:SF1">
    <property type="entry name" value="GUANINE NUCLEOTIDE-BINDING PROTEIN SUBUNIT GAMMA"/>
    <property type="match status" value="1"/>
</dbReference>
<dbReference type="GeneID" id="75912998"/>
<dbReference type="InterPro" id="IPR015898">
    <property type="entry name" value="G-protein_gamma-like_dom"/>
</dbReference>
<dbReference type="GO" id="GO:0007186">
    <property type="term" value="P:G protein-coupled receptor signaling pathway"/>
    <property type="evidence" value="ECO:0007669"/>
    <property type="project" value="InterPro"/>
</dbReference>
<evidence type="ECO:0000256" key="2">
    <source>
        <dbReference type="ARBA" id="ARBA00007431"/>
    </source>
</evidence>
<accession>A0AAD5EDM6</accession>
<dbReference type="GO" id="GO:0031681">
    <property type="term" value="F:G-protein beta-subunit binding"/>
    <property type="evidence" value="ECO:0007669"/>
    <property type="project" value="InterPro"/>
</dbReference>
<keyword evidence="6" id="KW-0564">Palmitate</keyword>
<keyword evidence="8" id="KW-0449">Lipoprotein</keyword>
<comment type="caution">
    <text evidence="12">The sequence shown here is derived from an EMBL/GenBank/DDBJ whole genome shotgun (WGS) entry which is preliminary data.</text>
</comment>
<protein>
    <recommendedName>
        <fullName evidence="3">Guanine nucleotide-binding protein subunit gamma</fullName>
    </recommendedName>
</protein>
<feature type="transmembrane region" description="Helical" evidence="10">
    <location>
        <begin position="14"/>
        <end position="32"/>
    </location>
</feature>
<keyword evidence="10" id="KW-1133">Transmembrane helix</keyword>
<evidence type="ECO:0000256" key="3">
    <source>
        <dbReference type="ARBA" id="ARBA00016111"/>
    </source>
</evidence>
<reference evidence="12" key="1">
    <citation type="submission" date="2021-06" db="EMBL/GenBank/DDBJ databases">
        <authorList>
            <consortium name="DOE Joint Genome Institute"/>
            <person name="Mondo S.J."/>
            <person name="Amses K.R."/>
            <person name="Simmons D.R."/>
            <person name="Longcore J.E."/>
            <person name="Seto K."/>
            <person name="Alves G.H."/>
            <person name="Bonds A.E."/>
            <person name="Quandt C.A."/>
            <person name="Davis W.J."/>
            <person name="Chang Y."/>
            <person name="Letcher P.M."/>
            <person name="Powell M.J."/>
            <person name="Kuo A."/>
            <person name="Labutti K."/>
            <person name="Pangilinan J."/>
            <person name="Andreopoulos W."/>
            <person name="Tritt A."/>
            <person name="Riley R."/>
            <person name="Hundley H."/>
            <person name="Johnson J."/>
            <person name="Lipzen A."/>
            <person name="Barry K."/>
            <person name="Berbee M.L."/>
            <person name="Buchler N.E."/>
            <person name="Grigoriev I.V."/>
            <person name="Spatafora J.W."/>
            <person name="Stajich J.E."/>
            <person name="James T.Y."/>
        </authorList>
    </citation>
    <scope>NUCLEOTIDE SEQUENCE</scope>
    <source>
        <strain evidence="12">AG</strain>
    </source>
</reference>
<keyword evidence="13" id="KW-1185">Reference proteome</keyword>
<feature type="domain" description="G protein gamma" evidence="11">
    <location>
        <begin position="56"/>
        <end position="124"/>
    </location>
</feature>
<organism evidence="12 13">
    <name type="scientific">Umbelopsis ramanniana AG</name>
    <dbReference type="NCBI Taxonomy" id="1314678"/>
    <lineage>
        <taxon>Eukaryota</taxon>
        <taxon>Fungi</taxon>
        <taxon>Fungi incertae sedis</taxon>
        <taxon>Mucoromycota</taxon>
        <taxon>Mucoromycotina</taxon>
        <taxon>Umbelopsidomycetes</taxon>
        <taxon>Umbelopsidales</taxon>
        <taxon>Umbelopsidaceae</taxon>
        <taxon>Umbelopsis</taxon>
    </lineage>
</organism>
<evidence type="ECO:0000259" key="11">
    <source>
        <dbReference type="SMART" id="SM01224"/>
    </source>
</evidence>
<evidence type="ECO:0000256" key="4">
    <source>
        <dbReference type="ARBA" id="ARBA00022481"/>
    </source>
</evidence>
<keyword evidence="7" id="KW-0807">Transducer</keyword>
<evidence type="ECO:0000256" key="1">
    <source>
        <dbReference type="ARBA" id="ARBA00004370"/>
    </source>
</evidence>
<evidence type="ECO:0000256" key="10">
    <source>
        <dbReference type="SAM" id="Phobius"/>
    </source>
</evidence>
<dbReference type="EMBL" id="MU620906">
    <property type="protein sequence ID" value="KAI8581382.1"/>
    <property type="molecule type" value="Genomic_DNA"/>
</dbReference>
<dbReference type="SUPFAM" id="SSF48670">
    <property type="entry name" value="Transducin (heterotrimeric G protein), gamma chain"/>
    <property type="match status" value="1"/>
</dbReference>
<reference evidence="12" key="2">
    <citation type="journal article" date="2022" name="Proc. Natl. Acad. Sci. U.S.A.">
        <title>Diploid-dominant life cycles characterize the early evolution of Fungi.</title>
        <authorList>
            <person name="Amses K.R."/>
            <person name="Simmons D.R."/>
            <person name="Longcore J.E."/>
            <person name="Mondo S.J."/>
            <person name="Seto K."/>
            <person name="Jeronimo G.H."/>
            <person name="Bonds A.E."/>
            <person name="Quandt C.A."/>
            <person name="Davis W.J."/>
            <person name="Chang Y."/>
            <person name="Federici B.A."/>
            <person name="Kuo A."/>
            <person name="LaButti K."/>
            <person name="Pangilinan J."/>
            <person name="Andreopoulos W."/>
            <person name="Tritt A."/>
            <person name="Riley R."/>
            <person name="Hundley H."/>
            <person name="Johnson J."/>
            <person name="Lipzen A."/>
            <person name="Barry K."/>
            <person name="Lang B.F."/>
            <person name="Cuomo C.A."/>
            <person name="Buchler N.E."/>
            <person name="Grigoriev I.V."/>
            <person name="Spatafora J.W."/>
            <person name="Stajich J.E."/>
            <person name="James T.Y."/>
        </authorList>
    </citation>
    <scope>NUCLEOTIDE SEQUENCE</scope>
    <source>
        <strain evidence="12">AG</strain>
    </source>
</reference>